<proteinExistence type="predicted"/>
<protein>
    <submittedName>
        <fullName evidence="2">Uncharacterized protein</fullName>
    </submittedName>
</protein>
<keyword evidence="1" id="KW-1133">Transmembrane helix</keyword>
<dbReference type="EMBL" id="GBRH01281677">
    <property type="protein sequence ID" value="JAD16218.1"/>
    <property type="molecule type" value="Transcribed_RNA"/>
</dbReference>
<name>A0A0A8XTY4_ARUDO</name>
<reference evidence="2" key="1">
    <citation type="submission" date="2014-09" db="EMBL/GenBank/DDBJ databases">
        <authorList>
            <person name="Magalhaes I.L.F."/>
            <person name="Oliveira U."/>
            <person name="Santos F.R."/>
            <person name="Vidigal T.H.D.A."/>
            <person name="Brescovit A.D."/>
            <person name="Santos A.J."/>
        </authorList>
    </citation>
    <scope>NUCLEOTIDE SEQUENCE</scope>
    <source>
        <tissue evidence="2">Shoot tissue taken approximately 20 cm above the soil surface</tissue>
    </source>
</reference>
<dbReference type="AlphaFoldDB" id="A0A0A8XTY4"/>
<reference evidence="2" key="2">
    <citation type="journal article" date="2015" name="Data Brief">
        <title>Shoot transcriptome of the giant reed, Arundo donax.</title>
        <authorList>
            <person name="Barrero R.A."/>
            <person name="Guerrero F.D."/>
            <person name="Moolhuijzen P."/>
            <person name="Goolsby J.A."/>
            <person name="Tidwell J."/>
            <person name="Bellgard S.E."/>
            <person name="Bellgard M.I."/>
        </authorList>
    </citation>
    <scope>NUCLEOTIDE SEQUENCE</scope>
    <source>
        <tissue evidence="2">Shoot tissue taken approximately 20 cm above the soil surface</tissue>
    </source>
</reference>
<accession>A0A0A8XTY4</accession>
<keyword evidence="1" id="KW-0812">Transmembrane</keyword>
<sequence>MACGINLGTLLALQRKLLCVLLVVRVSWLLLYCYFRIEYASHIYSVAFCL</sequence>
<feature type="transmembrane region" description="Helical" evidence="1">
    <location>
        <begin position="15"/>
        <end position="35"/>
    </location>
</feature>
<evidence type="ECO:0000256" key="1">
    <source>
        <dbReference type="SAM" id="Phobius"/>
    </source>
</evidence>
<keyword evidence="1" id="KW-0472">Membrane</keyword>
<evidence type="ECO:0000313" key="2">
    <source>
        <dbReference type="EMBL" id="JAD16218.1"/>
    </source>
</evidence>
<organism evidence="2">
    <name type="scientific">Arundo donax</name>
    <name type="common">Giant reed</name>
    <name type="synonym">Donax arundinaceus</name>
    <dbReference type="NCBI Taxonomy" id="35708"/>
    <lineage>
        <taxon>Eukaryota</taxon>
        <taxon>Viridiplantae</taxon>
        <taxon>Streptophyta</taxon>
        <taxon>Embryophyta</taxon>
        <taxon>Tracheophyta</taxon>
        <taxon>Spermatophyta</taxon>
        <taxon>Magnoliopsida</taxon>
        <taxon>Liliopsida</taxon>
        <taxon>Poales</taxon>
        <taxon>Poaceae</taxon>
        <taxon>PACMAD clade</taxon>
        <taxon>Arundinoideae</taxon>
        <taxon>Arundineae</taxon>
        <taxon>Arundo</taxon>
    </lineage>
</organism>